<sequence>MLLDNKRAQKVVVGVVVGVIVVSLALSLLVGGIL</sequence>
<reference evidence="2 3" key="1">
    <citation type="submission" date="2020-08" db="EMBL/GenBank/DDBJ databases">
        <title>Genomic Encyclopedia of Type Strains, Phase IV (KMG-V): Genome sequencing to study the core and pangenomes of soil and plant-associated prokaryotes.</title>
        <authorList>
            <person name="Whitman W."/>
        </authorList>
    </citation>
    <scope>NUCLEOTIDE SEQUENCE [LARGE SCALE GENOMIC DNA]</scope>
    <source>
        <strain evidence="2 3">B3ACCR2</strain>
    </source>
</reference>
<keyword evidence="1" id="KW-0472">Membrane</keyword>
<gene>
    <name evidence="2" type="ORF">FHW14_002119</name>
</gene>
<name>A0A839PW56_9MICO</name>
<evidence type="ECO:0000313" key="2">
    <source>
        <dbReference type="EMBL" id="MBB2986954.1"/>
    </source>
</evidence>
<evidence type="ECO:0000313" key="3">
    <source>
        <dbReference type="Proteomes" id="UP000590811"/>
    </source>
</evidence>
<dbReference type="EMBL" id="JACHVT010000004">
    <property type="protein sequence ID" value="MBB2986954.1"/>
    <property type="molecule type" value="Genomic_DNA"/>
</dbReference>
<accession>A0A839PW56</accession>
<dbReference type="AlphaFoldDB" id="A0A839PW56"/>
<comment type="caution">
    <text evidence="2">The sequence shown here is derived from an EMBL/GenBank/DDBJ whole genome shotgun (WGS) entry which is preliminary data.</text>
</comment>
<feature type="transmembrane region" description="Helical" evidence="1">
    <location>
        <begin position="12"/>
        <end position="33"/>
    </location>
</feature>
<organism evidence="2 3">
    <name type="scientific">Terracoccus luteus</name>
    <dbReference type="NCBI Taxonomy" id="53356"/>
    <lineage>
        <taxon>Bacteria</taxon>
        <taxon>Bacillati</taxon>
        <taxon>Actinomycetota</taxon>
        <taxon>Actinomycetes</taxon>
        <taxon>Micrococcales</taxon>
        <taxon>Intrasporangiaceae</taxon>
        <taxon>Terracoccus</taxon>
    </lineage>
</organism>
<evidence type="ECO:0000256" key="1">
    <source>
        <dbReference type="SAM" id="Phobius"/>
    </source>
</evidence>
<protein>
    <submittedName>
        <fullName evidence="2">Uncharacterized protein</fullName>
    </submittedName>
</protein>
<keyword evidence="1" id="KW-0812">Transmembrane</keyword>
<proteinExistence type="predicted"/>
<keyword evidence="1" id="KW-1133">Transmembrane helix</keyword>
<dbReference type="Proteomes" id="UP000590811">
    <property type="component" value="Unassembled WGS sequence"/>
</dbReference>